<evidence type="ECO:0000256" key="1">
    <source>
        <dbReference type="SAM" id="MobiDB-lite"/>
    </source>
</evidence>
<evidence type="ECO:0000313" key="2">
    <source>
        <dbReference type="EMBL" id="CAB1458417.1"/>
    </source>
</evidence>
<accession>A0A9N7ZCU7</accession>
<sequence>MEGEREIDHERGKEKHHPLVLWELPPGELQASTAGPSDTSSPVARSLSLTSPPEPEGSHIRQPVPALTPSRTICLGRAVTVLLLTGDVLQEFFSLVSPPLHFYYPMPDYQLIAQSLLLFLLEAGGLR</sequence>
<reference evidence="2" key="1">
    <citation type="submission" date="2020-03" db="EMBL/GenBank/DDBJ databases">
        <authorList>
            <person name="Weist P."/>
        </authorList>
    </citation>
    <scope>NUCLEOTIDE SEQUENCE</scope>
</reference>
<keyword evidence="3" id="KW-1185">Reference proteome</keyword>
<gene>
    <name evidence="2" type="ORF">PLEPLA_LOCUS46247</name>
</gene>
<organism evidence="2 3">
    <name type="scientific">Pleuronectes platessa</name>
    <name type="common">European plaice</name>
    <dbReference type="NCBI Taxonomy" id="8262"/>
    <lineage>
        <taxon>Eukaryota</taxon>
        <taxon>Metazoa</taxon>
        <taxon>Chordata</taxon>
        <taxon>Craniata</taxon>
        <taxon>Vertebrata</taxon>
        <taxon>Euteleostomi</taxon>
        <taxon>Actinopterygii</taxon>
        <taxon>Neopterygii</taxon>
        <taxon>Teleostei</taxon>
        <taxon>Neoteleostei</taxon>
        <taxon>Acanthomorphata</taxon>
        <taxon>Carangaria</taxon>
        <taxon>Pleuronectiformes</taxon>
        <taxon>Pleuronectoidei</taxon>
        <taxon>Pleuronectidae</taxon>
        <taxon>Pleuronectes</taxon>
    </lineage>
</organism>
<feature type="compositionally biased region" description="Polar residues" evidence="1">
    <location>
        <begin position="30"/>
        <end position="51"/>
    </location>
</feature>
<protein>
    <submittedName>
        <fullName evidence="2">Uncharacterized protein</fullName>
    </submittedName>
</protein>
<feature type="region of interest" description="Disordered" evidence="1">
    <location>
        <begin position="1"/>
        <end position="64"/>
    </location>
</feature>
<name>A0A9N7ZCU7_PLEPL</name>
<evidence type="ECO:0000313" key="3">
    <source>
        <dbReference type="Proteomes" id="UP001153269"/>
    </source>
</evidence>
<comment type="caution">
    <text evidence="2">The sequence shown here is derived from an EMBL/GenBank/DDBJ whole genome shotgun (WGS) entry which is preliminary data.</text>
</comment>
<feature type="compositionally biased region" description="Basic and acidic residues" evidence="1">
    <location>
        <begin position="1"/>
        <end position="13"/>
    </location>
</feature>
<proteinExistence type="predicted"/>
<dbReference type="AlphaFoldDB" id="A0A9N7ZCU7"/>
<dbReference type="Proteomes" id="UP001153269">
    <property type="component" value="Unassembled WGS sequence"/>
</dbReference>
<dbReference type="EMBL" id="CADEAL010004387">
    <property type="protein sequence ID" value="CAB1458417.1"/>
    <property type="molecule type" value="Genomic_DNA"/>
</dbReference>